<name>A0A7Y4JNA3_9BACT</name>
<gene>
    <name evidence="1" type="ORF">HNS30_03740</name>
</gene>
<protein>
    <submittedName>
        <fullName evidence="1">Uncharacterized protein</fullName>
    </submittedName>
</protein>
<dbReference type="Proteomes" id="UP000528460">
    <property type="component" value="Unassembled WGS sequence"/>
</dbReference>
<sequence length="533" mass="58659">MSRDAAYFERSRLYRQAEELAVAILHHLQGDSSLRIALHECLGVDAIVLRSESECRSAAERIAEFIDSLSLRTDLAIPSFIELGARVYFKDFVESQRWIGIGAKVALERVWPRVWGAGDSGSASIASHVSAIRAAFLLYEIELARKAIILAGDKGNEGVTLTPSGFRFSNSRADRMLRHLSSTMNSVDSPYRTTTSTQRLFTSPGTTVGAILQALDGADPAQIQLFSGTLFAAVPQGGAADFWRGLLARFLLLIAAIDTRQQVMSTHIGVTIMGQLGLLISANIFSQRAEQEKMQSAVASLFWQRKWFEGRTSGGAIGELVVERPIMRFTRTDELFATAGPLIFDSISWFVEASVMRYTQQGGHPLPESVFQSKISSALEERVCAAFRKAGFEAGQLTKEGMWDLGDDKRRLRHLADEKCPGELDVLALHRPSGHLFAIECKVLGLPFTESAIRNVMSKVGPDDAESFHSKVNAKLEWVRGCEGFSRFNANRSGALLVLDRPMPGMTLDPMLHVIAADAAEGFARELVEIYKT</sequence>
<proteinExistence type="predicted"/>
<accession>A0A7Y4JNA3</accession>
<evidence type="ECO:0000313" key="2">
    <source>
        <dbReference type="Proteomes" id="UP000528460"/>
    </source>
</evidence>
<comment type="caution">
    <text evidence="1">The sequence shown here is derived from an EMBL/GenBank/DDBJ whole genome shotgun (WGS) entry which is preliminary data.</text>
</comment>
<dbReference type="AlphaFoldDB" id="A0A7Y4JNA3"/>
<reference evidence="1 2" key="1">
    <citation type="submission" date="2020-05" db="EMBL/GenBank/DDBJ databases">
        <authorList>
            <person name="Whitworth D."/>
        </authorList>
    </citation>
    <scope>NUCLEOTIDE SEQUENCE [LARGE SCALE GENOMIC DNA]</scope>
    <source>
        <strain evidence="1 2">CA046A</strain>
    </source>
</reference>
<organism evidence="1 2">
    <name type="scientific">Corallococcus exercitus</name>
    <dbReference type="NCBI Taxonomy" id="2316736"/>
    <lineage>
        <taxon>Bacteria</taxon>
        <taxon>Pseudomonadati</taxon>
        <taxon>Myxococcota</taxon>
        <taxon>Myxococcia</taxon>
        <taxon>Myxococcales</taxon>
        <taxon>Cystobacterineae</taxon>
        <taxon>Myxococcaceae</taxon>
        <taxon>Corallococcus</taxon>
    </lineage>
</organism>
<dbReference type="EMBL" id="JABFJW010000017">
    <property type="protein sequence ID" value="NOK08150.1"/>
    <property type="molecule type" value="Genomic_DNA"/>
</dbReference>
<evidence type="ECO:0000313" key="1">
    <source>
        <dbReference type="EMBL" id="NOK08150.1"/>
    </source>
</evidence>
<dbReference type="RefSeq" id="WP_171412415.1">
    <property type="nucleotide sequence ID" value="NZ_JABFJW010000017.1"/>
</dbReference>